<feature type="non-terminal residue" evidence="1">
    <location>
        <position position="364"/>
    </location>
</feature>
<dbReference type="InterPro" id="IPR011989">
    <property type="entry name" value="ARM-like"/>
</dbReference>
<proteinExistence type="predicted"/>
<dbReference type="AlphaFoldDB" id="A0A0N8JZD3"/>
<comment type="caution">
    <text evidence="1">The sequence shown here is derived from an EMBL/GenBank/DDBJ whole genome shotgun (WGS) entry which is preliminary data.</text>
</comment>
<sequence>MPGRKGEAAVREVQRFLRQWDRSGSAGRTRMLAAFVAQNAGSTGPELEQRLAHMASLLLARVHAWMRLQYPFYWVRWEVGIVLGATLSPSPPCPATRAGPAWVCSSDHHSYLTEFLEVGGVFTILDIINHKQTSDGDKREALHLLQAIANAGRTYKELVCESLGLPVIAKCLGKSKVEETQEAAVTLLQSLAHGNPKHKNHIYMELISLLSCTSTKTQQLVLQTLCIVQGYEVIPALLKGLVTLLKPKTERIQKNDMLEDPENITVTEEFPAFIQQAAAARAIRMLSQESQEMSDELLRQGVVHHLLCAMGNQNHADAQKQASLALEVPLPLTAHSLDQQFVRVYPVVKEHVRKAMGSTLFNLF</sequence>
<protein>
    <submittedName>
        <fullName evidence="1">Uncharacterized protein</fullName>
    </submittedName>
</protein>
<dbReference type="Pfam" id="PF17741">
    <property type="entry name" value="DUF5578"/>
    <property type="match status" value="1"/>
</dbReference>
<dbReference type="Gene3D" id="1.25.10.10">
    <property type="entry name" value="Leucine-rich Repeat Variant"/>
    <property type="match status" value="1"/>
</dbReference>
<name>A0A0N8JZD3_SCLFO</name>
<accession>A0A0N8JZD3</accession>
<dbReference type="InterPro" id="IPR016024">
    <property type="entry name" value="ARM-type_fold"/>
</dbReference>
<dbReference type="SUPFAM" id="SSF48371">
    <property type="entry name" value="ARM repeat"/>
    <property type="match status" value="1"/>
</dbReference>
<dbReference type="PANTHER" id="PTHR34258">
    <property type="entry name" value="ARMADILLO-LIKE HELICAL DOMAIN CONTAINING PROTEIN 1"/>
    <property type="match status" value="1"/>
</dbReference>
<dbReference type="InterPro" id="IPR041090">
    <property type="entry name" value="DUF5578"/>
</dbReference>
<dbReference type="Proteomes" id="UP000034805">
    <property type="component" value="Unassembled WGS sequence"/>
</dbReference>
<gene>
    <name evidence="1" type="ORF">Z043_112256</name>
</gene>
<dbReference type="PANTHER" id="PTHR34258:SF1">
    <property type="entry name" value="ARMADILLO-LIKE HELICAL DOMAIN CONTAINING PROTEIN 1"/>
    <property type="match status" value="1"/>
</dbReference>
<organism evidence="1 2">
    <name type="scientific">Scleropages formosus</name>
    <name type="common">Asian bonytongue</name>
    <name type="synonym">Osteoglossum formosum</name>
    <dbReference type="NCBI Taxonomy" id="113540"/>
    <lineage>
        <taxon>Eukaryota</taxon>
        <taxon>Metazoa</taxon>
        <taxon>Chordata</taxon>
        <taxon>Craniata</taxon>
        <taxon>Vertebrata</taxon>
        <taxon>Euteleostomi</taxon>
        <taxon>Actinopterygii</taxon>
        <taxon>Neopterygii</taxon>
        <taxon>Teleostei</taxon>
        <taxon>Osteoglossocephala</taxon>
        <taxon>Osteoglossomorpha</taxon>
        <taxon>Osteoglossiformes</taxon>
        <taxon>Osteoglossidae</taxon>
        <taxon>Scleropages</taxon>
    </lineage>
</organism>
<evidence type="ECO:0000313" key="2">
    <source>
        <dbReference type="Proteomes" id="UP000034805"/>
    </source>
</evidence>
<dbReference type="EMBL" id="JARO02004161">
    <property type="protein sequence ID" value="KPP69017.1"/>
    <property type="molecule type" value="Genomic_DNA"/>
</dbReference>
<reference evidence="1 2" key="1">
    <citation type="submission" date="2015-08" db="EMBL/GenBank/DDBJ databases">
        <title>The genome of the Asian arowana (Scleropages formosus).</title>
        <authorList>
            <person name="Tan M.H."/>
            <person name="Gan H.M."/>
            <person name="Croft L.J."/>
            <person name="Austin C.M."/>
        </authorList>
    </citation>
    <scope>NUCLEOTIDE SEQUENCE [LARGE SCALE GENOMIC DNA]</scope>
    <source>
        <strain evidence="1">Aro1</strain>
    </source>
</reference>
<evidence type="ECO:0000313" key="1">
    <source>
        <dbReference type="EMBL" id="KPP69017.1"/>
    </source>
</evidence>